<evidence type="ECO:0000256" key="5">
    <source>
        <dbReference type="ARBA" id="ARBA00022989"/>
    </source>
</evidence>
<evidence type="ECO:0000256" key="2">
    <source>
        <dbReference type="ARBA" id="ARBA00022692"/>
    </source>
</evidence>
<evidence type="ECO:0000256" key="6">
    <source>
        <dbReference type="ARBA" id="ARBA00023136"/>
    </source>
</evidence>
<evidence type="ECO:0000313" key="11">
    <source>
        <dbReference type="EMBL" id="MDR6891383.1"/>
    </source>
</evidence>
<dbReference type="InterPro" id="IPR011527">
    <property type="entry name" value="ABC1_TM_dom"/>
</dbReference>
<evidence type="ECO:0000256" key="1">
    <source>
        <dbReference type="ARBA" id="ARBA00004651"/>
    </source>
</evidence>
<feature type="transmembrane region" description="Helical" evidence="8">
    <location>
        <begin position="281"/>
        <end position="310"/>
    </location>
</feature>
<evidence type="ECO:0000259" key="9">
    <source>
        <dbReference type="PROSITE" id="PS50893"/>
    </source>
</evidence>
<comment type="caution">
    <text evidence="11">The sequence shown here is derived from an EMBL/GenBank/DDBJ whole genome shotgun (WGS) entry which is preliminary data.</text>
</comment>
<feature type="domain" description="ABC transmembrane type-1" evidence="10">
    <location>
        <begin position="26"/>
        <end position="307"/>
    </location>
</feature>
<dbReference type="RefSeq" id="WP_309849109.1">
    <property type="nucleotide sequence ID" value="NZ_BAAAIU010000024.1"/>
</dbReference>
<reference evidence="11" key="1">
    <citation type="submission" date="2023-07" db="EMBL/GenBank/DDBJ databases">
        <title>Sequencing the genomes of 1000 actinobacteria strains.</title>
        <authorList>
            <person name="Klenk H.-P."/>
        </authorList>
    </citation>
    <scope>NUCLEOTIDE SEQUENCE</scope>
    <source>
        <strain evidence="11">DSM 13988</strain>
    </source>
</reference>
<evidence type="ECO:0000256" key="7">
    <source>
        <dbReference type="SAM" id="MobiDB-lite"/>
    </source>
</evidence>
<protein>
    <submittedName>
        <fullName evidence="11">ATP-binding cassette subfamily B protein</fullName>
    </submittedName>
</protein>
<keyword evidence="2 8" id="KW-0812">Transmembrane</keyword>
<gene>
    <name evidence="11" type="ORF">J2S35_000323</name>
</gene>
<evidence type="ECO:0000256" key="8">
    <source>
        <dbReference type="SAM" id="Phobius"/>
    </source>
</evidence>
<dbReference type="AlphaFoldDB" id="A0AAE4C5D4"/>
<dbReference type="EMBL" id="JAVDUI010000001">
    <property type="protein sequence ID" value="MDR6891383.1"/>
    <property type="molecule type" value="Genomic_DNA"/>
</dbReference>
<dbReference type="PROSITE" id="PS50929">
    <property type="entry name" value="ABC_TM1F"/>
    <property type="match status" value="1"/>
</dbReference>
<feature type="transmembrane region" description="Helical" evidence="8">
    <location>
        <begin position="248"/>
        <end position="269"/>
    </location>
</feature>
<dbReference type="InterPro" id="IPR003439">
    <property type="entry name" value="ABC_transporter-like_ATP-bd"/>
</dbReference>
<dbReference type="InterPro" id="IPR027417">
    <property type="entry name" value="P-loop_NTPase"/>
</dbReference>
<dbReference type="Proteomes" id="UP001247307">
    <property type="component" value="Unassembled WGS sequence"/>
</dbReference>
<keyword evidence="6 8" id="KW-0472">Membrane</keyword>
<dbReference type="InterPro" id="IPR015854">
    <property type="entry name" value="ABC_transpr_LolD-like"/>
</dbReference>
<evidence type="ECO:0000259" key="10">
    <source>
        <dbReference type="PROSITE" id="PS50929"/>
    </source>
</evidence>
<dbReference type="Pfam" id="PF00005">
    <property type="entry name" value="ABC_tran"/>
    <property type="match status" value="1"/>
</dbReference>
<comment type="subcellular location">
    <subcellularLocation>
        <location evidence="1">Cell membrane</location>
        <topology evidence="1">Multi-pass membrane protein</topology>
    </subcellularLocation>
</comment>
<dbReference type="PANTHER" id="PTHR24220:SF684">
    <property type="entry name" value="FE(3+) IONS IMPORT ATP-BINDING PROTEIN FBPC"/>
    <property type="match status" value="1"/>
</dbReference>
<dbReference type="PANTHER" id="PTHR24220">
    <property type="entry name" value="IMPORT ATP-BINDING PROTEIN"/>
    <property type="match status" value="1"/>
</dbReference>
<dbReference type="GO" id="GO:0140359">
    <property type="term" value="F:ABC-type transporter activity"/>
    <property type="evidence" value="ECO:0007669"/>
    <property type="project" value="InterPro"/>
</dbReference>
<proteinExistence type="predicted"/>
<feature type="transmembrane region" description="Helical" evidence="8">
    <location>
        <begin position="60"/>
        <end position="80"/>
    </location>
</feature>
<dbReference type="GO" id="GO:0005886">
    <property type="term" value="C:plasma membrane"/>
    <property type="evidence" value="ECO:0007669"/>
    <property type="project" value="UniProtKB-SubCell"/>
</dbReference>
<dbReference type="InterPro" id="IPR003593">
    <property type="entry name" value="AAA+_ATPase"/>
</dbReference>
<keyword evidence="12" id="KW-1185">Reference proteome</keyword>
<keyword evidence="3" id="KW-0547">Nucleotide-binding</keyword>
<dbReference type="SMART" id="SM00382">
    <property type="entry name" value="AAA"/>
    <property type="match status" value="1"/>
</dbReference>
<dbReference type="SUPFAM" id="SSF52540">
    <property type="entry name" value="P-loop containing nucleoside triphosphate hydrolases"/>
    <property type="match status" value="1"/>
</dbReference>
<feature type="compositionally biased region" description="Low complexity" evidence="7">
    <location>
        <begin position="352"/>
        <end position="364"/>
    </location>
</feature>
<feature type="transmembrane region" description="Helical" evidence="8">
    <location>
        <begin position="25"/>
        <end position="48"/>
    </location>
</feature>
<sequence>MTWLSSIRFGWGALRAAGRTSPGRLAVILLAIALENASAIAAPLILGLGLQRALTSQDGAVVAVAAYVGAVFLASAGSYLTHALYGRIEQSVQSEWMADGLTSSLASHPEARARRETSEVSYAIDALGGCLRDALSSMALSVAPSTVRVVAGACAIAAVAGPGAVVVYGLGIVAYLWVSSPLAAVHQKRQSEFFGACLTNFGGLSNAAGMWREARLFGSAPFLAARYRTSRLPVEELGIASYRATRNLVLTQTGLVAAIVAAVLGLHLASTGTGPESLGSIVSLAGVTLAAVNPLQSVGFAMSTLAAAVAKHEESTRVLRAGAPEGSTGLTTVTRAQADPEPTRSTEPTLTPPAGESPASPAAGDVRRSTPEIAVSGLGLPGLSEGARLTAGRPIWVTGPSGSGKTTLLEQLIGLRSSGGATLTIHVPGRDAADAVGASDLTTGAGRPGAAGTPGAAVAGPAAPIAYLPQESRLLESPAAANVDFGRELPPEAATSGLDALGLASLAAGGPRGDELVGGDASVLSGGETRRVCLARTLAGSEPLVVLDEPTTGLDAAARKRAWAAIEARAATAVVLVATHDTDAPRRPGDPVVTLKPR</sequence>
<organism evidence="11 12">
    <name type="scientific">Falsarthrobacter nasiphocae</name>
    <dbReference type="NCBI Taxonomy" id="189863"/>
    <lineage>
        <taxon>Bacteria</taxon>
        <taxon>Bacillati</taxon>
        <taxon>Actinomycetota</taxon>
        <taxon>Actinomycetes</taxon>
        <taxon>Micrococcales</taxon>
        <taxon>Micrococcaceae</taxon>
        <taxon>Falsarthrobacter</taxon>
    </lineage>
</organism>
<dbReference type="Gene3D" id="1.20.1560.10">
    <property type="entry name" value="ABC transporter type 1, transmembrane domain"/>
    <property type="match status" value="1"/>
</dbReference>
<dbReference type="GO" id="GO:0016887">
    <property type="term" value="F:ATP hydrolysis activity"/>
    <property type="evidence" value="ECO:0007669"/>
    <property type="project" value="InterPro"/>
</dbReference>
<evidence type="ECO:0000313" key="12">
    <source>
        <dbReference type="Proteomes" id="UP001247307"/>
    </source>
</evidence>
<feature type="region of interest" description="Disordered" evidence="7">
    <location>
        <begin position="314"/>
        <end position="367"/>
    </location>
</feature>
<keyword evidence="4 11" id="KW-0067">ATP-binding</keyword>
<feature type="domain" description="ABC transporter" evidence="9">
    <location>
        <begin position="366"/>
        <end position="597"/>
    </location>
</feature>
<feature type="transmembrane region" description="Helical" evidence="8">
    <location>
        <begin position="149"/>
        <end position="178"/>
    </location>
</feature>
<dbReference type="PROSITE" id="PS50893">
    <property type="entry name" value="ABC_TRANSPORTER_2"/>
    <property type="match status" value="1"/>
</dbReference>
<evidence type="ECO:0000256" key="3">
    <source>
        <dbReference type="ARBA" id="ARBA00022741"/>
    </source>
</evidence>
<accession>A0AAE4C5D4</accession>
<evidence type="ECO:0000256" key="4">
    <source>
        <dbReference type="ARBA" id="ARBA00022840"/>
    </source>
</evidence>
<keyword evidence="5 8" id="KW-1133">Transmembrane helix</keyword>
<dbReference type="InterPro" id="IPR036640">
    <property type="entry name" value="ABC1_TM_sf"/>
</dbReference>
<dbReference type="SUPFAM" id="SSF90123">
    <property type="entry name" value="ABC transporter transmembrane region"/>
    <property type="match status" value="1"/>
</dbReference>
<name>A0AAE4C5D4_9MICC</name>
<dbReference type="GO" id="GO:0005524">
    <property type="term" value="F:ATP binding"/>
    <property type="evidence" value="ECO:0007669"/>
    <property type="project" value="UniProtKB-KW"/>
</dbReference>
<dbReference type="Gene3D" id="3.40.50.300">
    <property type="entry name" value="P-loop containing nucleotide triphosphate hydrolases"/>
    <property type="match status" value="1"/>
</dbReference>